<dbReference type="PANTHER" id="PTHR47135">
    <property type="entry name" value="FIBRONECTIN TYPE III DOMAIN-CONTAINING PROTEIN 7"/>
    <property type="match status" value="1"/>
</dbReference>
<dbReference type="STRING" id="394503.Ccel_1543"/>
<dbReference type="KEGG" id="cce:Ccel_1543"/>
<dbReference type="HOGENOM" id="CLU_358149_0_0_9"/>
<evidence type="ECO:0000313" key="5">
    <source>
        <dbReference type="Proteomes" id="UP000001349"/>
    </source>
</evidence>
<dbReference type="eggNOG" id="COG4733">
    <property type="taxonomic scope" value="Bacteria"/>
</dbReference>
<dbReference type="GO" id="GO:0005576">
    <property type="term" value="C:extracellular region"/>
    <property type="evidence" value="ECO:0007669"/>
    <property type="project" value="InterPro"/>
</dbReference>
<organism evidence="4 5">
    <name type="scientific">Ruminiclostridium cellulolyticum (strain ATCC 35319 / DSM 5812 / JCM 6584 / H10)</name>
    <name type="common">Clostridium cellulolyticum</name>
    <dbReference type="NCBI Taxonomy" id="394503"/>
    <lineage>
        <taxon>Bacteria</taxon>
        <taxon>Bacillati</taxon>
        <taxon>Bacillota</taxon>
        <taxon>Clostridia</taxon>
        <taxon>Eubacteriales</taxon>
        <taxon>Oscillospiraceae</taxon>
        <taxon>Ruminiclostridium</taxon>
    </lineage>
</organism>
<keyword evidence="1" id="KW-0732">Signal</keyword>
<dbReference type="InterPro" id="IPR003961">
    <property type="entry name" value="FN3_dom"/>
</dbReference>
<feature type="domain" description="Fibronectin type-III" evidence="2">
    <location>
        <begin position="319"/>
        <end position="406"/>
    </location>
</feature>
<dbReference type="SUPFAM" id="SSF49384">
    <property type="entry name" value="Carbohydrate-binding domain"/>
    <property type="match status" value="1"/>
</dbReference>
<dbReference type="PROSITE" id="PS51236">
    <property type="entry name" value="TSP_CTER"/>
    <property type="match status" value="1"/>
</dbReference>
<dbReference type="SUPFAM" id="SSF49899">
    <property type="entry name" value="Concanavalin A-like lectins/glucanases"/>
    <property type="match status" value="1"/>
</dbReference>
<dbReference type="InterPro" id="IPR013320">
    <property type="entry name" value="ConA-like_dom_sf"/>
</dbReference>
<feature type="chain" id="PRO_5002871264" evidence="1">
    <location>
        <begin position="25"/>
        <end position="782"/>
    </location>
</feature>
<dbReference type="InterPro" id="IPR008965">
    <property type="entry name" value="CBM2/CBM3_carb-bd_dom_sf"/>
</dbReference>
<evidence type="ECO:0000313" key="4">
    <source>
        <dbReference type="EMBL" id="ACL75895.1"/>
    </source>
</evidence>
<evidence type="ECO:0000259" key="2">
    <source>
        <dbReference type="PROSITE" id="PS50853"/>
    </source>
</evidence>
<feature type="domain" description="Fibronectin type-III" evidence="2">
    <location>
        <begin position="229"/>
        <end position="317"/>
    </location>
</feature>
<sequence length="782" mass="84159" precursor="true">MNYKKVLFTCFFLLALVIPVSANATTEKNIIDLSKWQNVGINYSGSEPAPIWKVNSTNTAVTQTLNARPAVFMGDMECANNSVRGSFSVDTTSDNDFVGFVFGYKDSGHFYLFDWKQSDEDFHGLGKQGMSIKKVNTNTSLSDSDLWPTSNTDKVKVLYHNNITYKDQMLYNFTLNFTDKGSFNIVIKQGNTVLDSITIKDSTYTSGKFGFYNYSQEMVTYSVSEFEKLPPVVKVTSTQNEKVDLSWTAVEGATSYNIKRDTTSGGPYTTIGQSTSTTYTDTTVANGTTYYYVVTAVNTGGESENSNEVSAKPIAPAKAPINLVAKANNAKVDLVWSASQSATSYNIKRATTAGGPYTTIGQSTSTTYTDTTVANGTTYYYVVTAVNAGGESENSNEVSARPIAPAKAPINLVAKANNAKVDLVWSASQSATSYNIKRATTAGGPYTTIGQSTSTTYTDTTVANGTTYYYVVTAVNAGGESENSNEVSAKPIAPAKAPINLVAKANNAKVDLVWSASQSATSYNIKRSTTAGGPYTTIGQSTSTTYTDTTVANGTTYYYVVTAVNAGGESENSNEVSATPTNPTVTLEVTSVDKAKLDDEITANIVIHNAVNICAEDLKISYDTSKLQFINAENADGMKIYKEDDIAAGVKRYITACLGKANAANGDKILLKLKFKAIDKGEAKIDITNGRIADNVTLEMDVSQENCGEKTILIEGVKDVNRTGEYTLLDLGIDAWYYGYAAVDTDTSKYDADQIINGSIDDDDLTEIVAQILANTNYSANK</sequence>
<dbReference type="InterPro" id="IPR008859">
    <property type="entry name" value="Thrombospondin_C"/>
</dbReference>
<proteinExistence type="predicted"/>
<protein>
    <submittedName>
        <fullName evidence="4">Cellulosome anchoring protein cohesin region</fullName>
    </submittedName>
</protein>
<dbReference type="Gene3D" id="2.60.40.680">
    <property type="match status" value="1"/>
</dbReference>
<dbReference type="InterPro" id="IPR036116">
    <property type="entry name" value="FN3_sf"/>
</dbReference>
<dbReference type="GO" id="GO:0005509">
    <property type="term" value="F:calcium ion binding"/>
    <property type="evidence" value="ECO:0007669"/>
    <property type="project" value="InterPro"/>
</dbReference>
<dbReference type="Proteomes" id="UP000001349">
    <property type="component" value="Chromosome"/>
</dbReference>
<dbReference type="SMART" id="SM00060">
    <property type="entry name" value="FN3"/>
    <property type="match status" value="4"/>
</dbReference>
<dbReference type="CDD" id="cd00063">
    <property type="entry name" value="FN3"/>
    <property type="match status" value="4"/>
</dbReference>
<dbReference type="AlphaFoldDB" id="B8I269"/>
<dbReference type="PANTHER" id="PTHR47135:SF1">
    <property type="entry name" value="FIBRONECTIN TYPE III DOMAIN-CONTAINING PROTEIN 7"/>
    <property type="match status" value="1"/>
</dbReference>
<dbReference type="Pfam" id="PF05735">
    <property type="entry name" value="TSP_C"/>
    <property type="match status" value="1"/>
</dbReference>
<accession>B8I269</accession>
<dbReference type="EMBL" id="CP001348">
    <property type="protein sequence ID" value="ACL75895.1"/>
    <property type="molecule type" value="Genomic_DNA"/>
</dbReference>
<feature type="domain" description="Fibronectin type-III" evidence="2">
    <location>
        <begin position="497"/>
        <end position="584"/>
    </location>
</feature>
<feature type="domain" description="Fibronectin type-III" evidence="2">
    <location>
        <begin position="408"/>
        <end position="495"/>
    </location>
</feature>
<gene>
    <name evidence="4" type="ordered locus">Ccel_1543</name>
</gene>
<dbReference type="InterPro" id="IPR013783">
    <property type="entry name" value="Ig-like_fold"/>
</dbReference>
<dbReference type="RefSeq" id="WP_015925035.1">
    <property type="nucleotide sequence ID" value="NC_011898.1"/>
</dbReference>
<feature type="domain" description="TSP C-terminal" evidence="3">
    <location>
        <begin position="34"/>
        <end position="233"/>
    </location>
</feature>
<reference evidence="4 5" key="1">
    <citation type="submission" date="2009-01" db="EMBL/GenBank/DDBJ databases">
        <title>Complete sequence of Clostridium cellulolyticum H10.</title>
        <authorList>
            <consortium name="US DOE Joint Genome Institute"/>
            <person name="Lucas S."/>
            <person name="Copeland A."/>
            <person name="Lapidus A."/>
            <person name="Glavina del Rio T."/>
            <person name="Dalin E."/>
            <person name="Tice H."/>
            <person name="Bruce D."/>
            <person name="Goodwin L."/>
            <person name="Pitluck S."/>
            <person name="Chertkov O."/>
            <person name="Saunders E."/>
            <person name="Brettin T."/>
            <person name="Detter J.C."/>
            <person name="Han C."/>
            <person name="Larimer F."/>
            <person name="Land M."/>
            <person name="Hauser L."/>
            <person name="Kyrpides N."/>
            <person name="Ivanova N."/>
            <person name="Zhou J."/>
            <person name="Richardson P."/>
        </authorList>
    </citation>
    <scope>NUCLEOTIDE SEQUENCE [LARGE SCALE GENOMIC DNA]</scope>
    <source>
        <strain evidence="5">ATCC 35319 / DSM 5812 / JCM 6584 / H10</strain>
    </source>
</reference>
<keyword evidence="5" id="KW-1185">Reference proteome</keyword>
<dbReference type="CDD" id="cd08547">
    <property type="entry name" value="Type_II_cohesin"/>
    <property type="match status" value="1"/>
</dbReference>
<evidence type="ECO:0000256" key="1">
    <source>
        <dbReference type="SAM" id="SignalP"/>
    </source>
</evidence>
<dbReference type="Gene3D" id="2.60.120.200">
    <property type="match status" value="1"/>
</dbReference>
<dbReference type="GO" id="GO:0007155">
    <property type="term" value="P:cell adhesion"/>
    <property type="evidence" value="ECO:0007669"/>
    <property type="project" value="InterPro"/>
</dbReference>
<dbReference type="OrthoDB" id="1738626at2"/>
<dbReference type="GO" id="GO:0030246">
    <property type="term" value="F:carbohydrate binding"/>
    <property type="evidence" value="ECO:0007669"/>
    <property type="project" value="InterPro"/>
</dbReference>
<feature type="signal peptide" evidence="1">
    <location>
        <begin position="1"/>
        <end position="24"/>
    </location>
</feature>
<dbReference type="Gene3D" id="2.60.40.10">
    <property type="entry name" value="Immunoglobulins"/>
    <property type="match status" value="4"/>
</dbReference>
<evidence type="ECO:0000259" key="3">
    <source>
        <dbReference type="PROSITE" id="PS51236"/>
    </source>
</evidence>
<name>B8I269_RUMCH</name>
<dbReference type="SUPFAM" id="SSF49265">
    <property type="entry name" value="Fibronectin type III"/>
    <property type="match status" value="2"/>
</dbReference>
<dbReference type="PROSITE" id="PS50853">
    <property type="entry name" value="FN3"/>
    <property type="match status" value="4"/>
</dbReference>